<evidence type="ECO:0000313" key="1">
    <source>
        <dbReference type="EMBL" id="PBQ23956.1"/>
    </source>
</evidence>
<sequence length="176" mass="20506">MDHRVLKTKQALRVALFQLLDTKTMTTITVTELCRSAHIDRRTFYIHYDNITQIFEDYELELSQQVRQALTGSFHNPTILLHTFDHILMANYVGLRLLCLNATHLVLIDKLKTMLFNTMCAALTPPPTPRQVIIIRHICAGLMDTYVYWFKNPDLLTYEQLNQINHEVLQSHLALL</sequence>
<dbReference type="EMBL" id="CP031198">
    <property type="protein sequence ID" value="QCZ53057.1"/>
    <property type="molecule type" value="Genomic_DNA"/>
</dbReference>
<dbReference type="Proteomes" id="UP000217918">
    <property type="component" value="Unassembled WGS sequence"/>
</dbReference>
<protein>
    <submittedName>
        <fullName evidence="2">TetR family transcriptional regulator</fullName>
    </submittedName>
</protein>
<accession>A0A2A3TZB4</accession>
<name>A0A2A3TZB4_LEVBR</name>
<dbReference type="RefSeq" id="WP_042521454.1">
    <property type="nucleotide sequence ID" value="NZ_CP031198.1"/>
</dbReference>
<dbReference type="Gene3D" id="1.10.357.10">
    <property type="entry name" value="Tetracycline Repressor, domain 2"/>
    <property type="match status" value="1"/>
</dbReference>
<proteinExistence type="predicted"/>
<dbReference type="Proteomes" id="UP000307074">
    <property type="component" value="Chromosome"/>
</dbReference>
<evidence type="ECO:0000313" key="4">
    <source>
        <dbReference type="Proteomes" id="UP000307074"/>
    </source>
</evidence>
<gene>
    <name evidence="1" type="ORF">CNR29_07955</name>
    <name evidence="2" type="ORF">UCCLBBS449_1100</name>
</gene>
<organism evidence="1 3">
    <name type="scientific">Levilactobacillus brevis</name>
    <name type="common">Lactobacillus brevis</name>
    <dbReference type="NCBI Taxonomy" id="1580"/>
    <lineage>
        <taxon>Bacteria</taxon>
        <taxon>Bacillati</taxon>
        <taxon>Bacillota</taxon>
        <taxon>Bacilli</taxon>
        <taxon>Lactobacillales</taxon>
        <taxon>Lactobacillaceae</taxon>
        <taxon>Levilactobacillus</taxon>
    </lineage>
</organism>
<dbReference type="AlphaFoldDB" id="A0A2A3TZB4"/>
<reference evidence="2 4" key="2">
    <citation type="submission" date="2018-07" db="EMBL/GenBank/DDBJ databases">
        <authorList>
            <person name="Feyereisen M."/>
        </authorList>
    </citation>
    <scope>NUCLEOTIDE SEQUENCE [LARGE SCALE GENOMIC DNA]</scope>
    <source>
        <strain evidence="2 4">UCCLBBS449</strain>
    </source>
</reference>
<evidence type="ECO:0000313" key="2">
    <source>
        <dbReference type="EMBL" id="QCZ53057.1"/>
    </source>
</evidence>
<dbReference type="SUPFAM" id="SSF46689">
    <property type="entry name" value="Homeodomain-like"/>
    <property type="match status" value="1"/>
</dbReference>
<dbReference type="EMBL" id="NVYO01000001">
    <property type="protein sequence ID" value="PBQ23956.1"/>
    <property type="molecule type" value="Genomic_DNA"/>
</dbReference>
<evidence type="ECO:0000313" key="3">
    <source>
        <dbReference type="Proteomes" id="UP000217918"/>
    </source>
</evidence>
<dbReference type="InterPro" id="IPR009057">
    <property type="entry name" value="Homeodomain-like_sf"/>
</dbReference>
<reference evidence="1 3" key="1">
    <citation type="submission" date="2017-09" db="EMBL/GenBank/DDBJ databases">
        <title>Genome sequence of Lactobacillus brevis D7.</title>
        <authorList>
            <person name="Kwon M.-S."/>
            <person name="Lim S.K."/>
            <person name="Choi H.-J."/>
        </authorList>
    </citation>
    <scope>NUCLEOTIDE SEQUENCE [LARGE SCALE GENOMIC DNA]</scope>
    <source>
        <strain evidence="1 3">D7</strain>
    </source>
</reference>